<sequence>MPSVSTVYPFLSFFFFFFSFVPFLCPADSFSFNKTSCDGASGFSLDGPYEKNRRTLLDSLVVNASVSRFSALRVGEDPNSIYGLMRCRAYVSTADCQTYVDVSAKDIVRQCPNERRASALYEYCSIQYSDKSFFSEADGSAILEWASPNNASNLGKFDAAIGALMSSLSRNASTNPLRIAAADSATIHAMVQCSASLDNTNCSTCLQEIISHIPSACPEKDGCRVVTLSCDLRYEDFPFSVTYEQWFPLPPSGPNSTTGSAASPNRGHGRTTTFIVVATAVAAALAIACGLLCFFVRRNEKTVEALGRDENNSPRNNRTMKPLSISLRTLKTATGNFSDNNKLGEGEFGPVYKGILPDGQQIAVKRLSNRSSQGMRELKTEVLVVAKLLHRNLVRVTGFCLEEEERLLVYEFLQNGSLDKILFDNKGKSRLNWELRYGIIVGIARGLQYLHEDSQMGIIHRDLKASNILLDQDMNPKVSDFGLAKLFPGSQTQGLASRIAGTCGYMAPEYVGNGHISTKCDVYSYGVLVLEIVTGRRNSSYAESINLPNHAWRQWTNRMPLEILDPSLGEQWPRDNILKCIQIGLLCTQDSASDRPTMSEVVLMLNSYTIKNPAPKRPAFFPHAMEEGSGSTQAGRVKDEGRSGSYLRVSVNDVTISKLDPR</sequence>
<reference evidence="2" key="1">
    <citation type="journal article" date="2023" name="Front. Plant Sci.">
        <title>Chromosomal-level genome assembly of Melastoma candidum provides insights into trichome evolution.</title>
        <authorList>
            <person name="Zhong Y."/>
            <person name="Wu W."/>
            <person name="Sun C."/>
            <person name="Zou P."/>
            <person name="Liu Y."/>
            <person name="Dai S."/>
            <person name="Zhou R."/>
        </authorList>
    </citation>
    <scope>NUCLEOTIDE SEQUENCE [LARGE SCALE GENOMIC DNA]</scope>
</reference>
<evidence type="ECO:0000313" key="1">
    <source>
        <dbReference type="EMBL" id="KAI4341041.1"/>
    </source>
</evidence>
<accession>A0ACB9P1R2</accession>
<proteinExistence type="predicted"/>
<dbReference type="Proteomes" id="UP001057402">
    <property type="component" value="Chromosome 7"/>
</dbReference>
<keyword evidence="2" id="KW-1185">Reference proteome</keyword>
<evidence type="ECO:0000313" key="2">
    <source>
        <dbReference type="Proteomes" id="UP001057402"/>
    </source>
</evidence>
<name>A0ACB9P1R2_9MYRT</name>
<comment type="caution">
    <text evidence="1">The sequence shown here is derived from an EMBL/GenBank/DDBJ whole genome shotgun (WGS) entry which is preliminary data.</text>
</comment>
<protein>
    <submittedName>
        <fullName evidence="1">Uncharacterized protein</fullName>
    </submittedName>
</protein>
<dbReference type="EMBL" id="CM042886">
    <property type="protein sequence ID" value="KAI4341041.1"/>
    <property type="molecule type" value="Genomic_DNA"/>
</dbReference>
<gene>
    <name evidence="1" type="ORF">MLD38_025814</name>
</gene>
<organism evidence="1 2">
    <name type="scientific">Melastoma candidum</name>
    <dbReference type="NCBI Taxonomy" id="119954"/>
    <lineage>
        <taxon>Eukaryota</taxon>
        <taxon>Viridiplantae</taxon>
        <taxon>Streptophyta</taxon>
        <taxon>Embryophyta</taxon>
        <taxon>Tracheophyta</taxon>
        <taxon>Spermatophyta</taxon>
        <taxon>Magnoliopsida</taxon>
        <taxon>eudicotyledons</taxon>
        <taxon>Gunneridae</taxon>
        <taxon>Pentapetalae</taxon>
        <taxon>rosids</taxon>
        <taxon>malvids</taxon>
        <taxon>Myrtales</taxon>
        <taxon>Melastomataceae</taxon>
        <taxon>Melastomatoideae</taxon>
        <taxon>Melastomateae</taxon>
        <taxon>Melastoma</taxon>
    </lineage>
</organism>